<dbReference type="SMART" id="SM00535">
    <property type="entry name" value="RIBOc"/>
    <property type="match status" value="1"/>
</dbReference>
<proteinExistence type="predicted"/>
<evidence type="ECO:0000313" key="4">
    <source>
        <dbReference type="Proteomes" id="UP000799441"/>
    </source>
</evidence>
<dbReference type="GO" id="GO:0003723">
    <property type="term" value="F:RNA binding"/>
    <property type="evidence" value="ECO:0007669"/>
    <property type="project" value="TreeGrafter"/>
</dbReference>
<evidence type="ECO:0000256" key="1">
    <source>
        <dbReference type="ARBA" id="ARBA00022801"/>
    </source>
</evidence>
<evidence type="ECO:0000313" key="3">
    <source>
        <dbReference type="EMBL" id="KAF2724034.1"/>
    </source>
</evidence>
<dbReference type="PANTHER" id="PTHR14950:SF37">
    <property type="entry name" value="ENDORIBONUCLEASE DICER"/>
    <property type="match status" value="1"/>
</dbReference>
<dbReference type="Pfam" id="PF00636">
    <property type="entry name" value="Ribonuclease_3"/>
    <property type="match status" value="2"/>
</dbReference>
<dbReference type="GO" id="GO:0005634">
    <property type="term" value="C:nucleus"/>
    <property type="evidence" value="ECO:0007669"/>
    <property type="project" value="TreeGrafter"/>
</dbReference>
<feature type="domain" description="RNase III" evidence="2">
    <location>
        <begin position="457"/>
        <end position="642"/>
    </location>
</feature>
<dbReference type="SUPFAM" id="SSF69065">
    <property type="entry name" value="RNase III domain-like"/>
    <property type="match status" value="2"/>
</dbReference>
<dbReference type="EMBL" id="MU003773">
    <property type="protein sequence ID" value="KAF2724034.1"/>
    <property type="molecule type" value="Genomic_DNA"/>
</dbReference>
<dbReference type="GO" id="GO:0005737">
    <property type="term" value="C:cytoplasm"/>
    <property type="evidence" value="ECO:0007669"/>
    <property type="project" value="TreeGrafter"/>
</dbReference>
<dbReference type="OrthoDB" id="416741at2759"/>
<name>A0A9P4URL2_9PEZI</name>
<dbReference type="GO" id="GO:0004525">
    <property type="term" value="F:ribonuclease III activity"/>
    <property type="evidence" value="ECO:0007669"/>
    <property type="project" value="InterPro"/>
</dbReference>
<reference evidence="3" key="1">
    <citation type="journal article" date="2020" name="Stud. Mycol.">
        <title>101 Dothideomycetes genomes: a test case for predicting lifestyles and emergence of pathogens.</title>
        <authorList>
            <person name="Haridas S."/>
            <person name="Albert R."/>
            <person name="Binder M."/>
            <person name="Bloem J."/>
            <person name="Labutti K."/>
            <person name="Salamov A."/>
            <person name="Andreopoulos B."/>
            <person name="Baker S."/>
            <person name="Barry K."/>
            <person name="Bills G."/>
            <person name="Bluhm B."/>
            <person name="Cannon C."/>
            <person name="Castanera R."/>
            <person name="Culley D."/>
            <person name="Daum C."/>
            <person name="Ezra D."/>
            <person name="Gonzalez J."/>
            <person name="Henrissat B."/>
            <person name="Kuo A."/>
            <person name="Liang C."/>
            <person name="Lipzen A."/>
            <person name="Lutzoni F."/>
            <person name="Magnuson J."/>
            <person name="Mondo S."/>
            <person name="Nolan M."/>
            <person name="Ohm R."/>
            <person name="Pangilinan J."/>
            <person name="Park H.-J."/>
            <person name="Ramirez L."/>
            <person name="Alfaro M."/>
            <person name="Sun H."/>
            <person name="Tritt A."/>
            <person name="Yoshinaga Y."/>
            <person name="Zwiers L.-H."/>
            <person name="Turgeon B."/>
            <person name="Goodwin S."/>
            <person name="Spatafora J."/>
            <person name="Crous P."/>
            <person name="Grigoriev I."/>
        </authorList>
    </citation>
    <scope>NUCLEOTIDE SEQUENCE</scope>
    <source>
        <strain evidence="3">CBS 116435</strain>
    </source>
</reference>
<sequence>MAPYSTLIPSQKAYNVPSLLNTTNITAMRNVASKPKIINVRSQVSLWAKLTENASSQHNWCAALASLKFSGELVLELKLWMPYSFQYTDTITLYWDQSVTLTLTIQPTQETMAPRDPKIEHLRRCTSLILASVYDKRFDVLQDSFAIMFETAEGQDISAWCDANQGNLPANVEATNIDSSMDCGLIRSKDLPYELFFQVPRVRAEQIFDSFEHISAKTCLIGIPLTQKRNFLHAVPTSVSEGENDSKEQVLSRGSCTVDKLPSKYGLLAALFPSITYQMDISFVAHQFTHFSRASMTLQAICAPSVKIAGGGRPKYLGEKMLKFCAGLQAMAVHLDYDAHELTEARLAMTSNSRLCQAGLESGLDNLIVDKAFGVSKWKPPTASLEPTHAKNASRALSSRTIADVAVSLIGAAFADGGYKQSLNCLTYIMRNSFWYDEQKSNMILLTASDPFCPIFLPTLEQIIGYSFNRRSLLVEALSHESHAKYVGMSYERLEFFGDAVLDLIVAAHIQRHPRILSPAQINRIHCALVNSHTLGFLCMKMKTSEYGDVCTEHVDLDGHIRLKIQRKQKTVSLHDFLRIDSDLFPIKKASFDSFQQLEGRLDWGLWHDRAFPWADLLTLSLDKMFSDIIESILGAIYIDSEGNWSACEAFVERLGLLKLLQRLTDADVDAWHPKERITILADRRAVKYDTQMVEVEGRISWQSTLSLRDGREFTATCCRTKDEASTRAAAQAARVIQDEMEGVAGKRKRTQEILSSLV</sequence>
<comment type="caution">
    <text evidence="3">The sequence shown here is derived from an EMBL/GenBank/DDBJ whole genome shotgun (WGS) entry which is preliminary data.</text>
</comment>
<accession>A0A9P4URL2</accession>
<dbReference type="InterPro" id="IPR036389">
    <property type="entry name" value="RNase_III_sf"/>
</dbReference>
<feature type="domain" description="RNase III" evidence="2">
    <location>
        <begin position="258"/>
        <end position="418"/>
    </location>
</feature>
<dbReference type="AlphaFoldDB" id="A0A9P4URL2"/>
<dbReference type="PROSITE" id="PS50142">
    <property type="entry name" value="RNASE_3_2"/>
    <property type="match status" value="2"/>
</dbReference>
<organism evidence="3 4">
    <name type="scientific">Polychaeton citri CBS 116435</name>
    <dbReference type="NCBI Taxonomy" id="1314669"/>
    <lineage>
        <taxon>Eukaryota</taxon>
        <taxon>Fungi</taxon>
        <taxon>Dikarya</taxon>
        <taxon>Ascomycota</taxon>
        <taxon>Pezizomycotina</taxon>
        <taxon>Dothideomycetes</taxon>
        <taxon>Dothideomycetidae</taxon>
        <taxon>Capnodiales</taxon>
        <taxon>Capnodiaceae</taxon>
        <taxon>Polychaeton</taxon>
    </lineage>
</organism>
<dbReference type="InterPro" id="IPR000999">
    <property type="entry name" value="RNase_III_dom"/>
</dbReference>
<gene>
    <name evidence="3" type="ORF">K431DRAFT_334716</name>
</gene>
<protein>
    <recommendedName>
        <fullName evidence="2">RNase III domain-containing protein</fullName>
    </recommendedName>
</protein>
<evidence type="ECO:0000259" key="2">
    <source>
        <dbReference type="PROSITE" id="PS50142"/>
    </source>
</evidence>
<dbReference type="Gene3D" id="1.10.1520.10">
    <property type="entry name" value="Ribonuclease III domain"/>
    <property type="match status" value="2"/>
</dbReference>
<dbReference type="Proteomes" id="UP000799441">
    <property type="component" value="Unassembled WGS sequence"/>
</dbReference>
<keyword evidence="1" id="KW-0378">Hydrolase</keyword>
<dbReference type="CDD" id="cd00593">
    <property type="entry name" value="RIBOc"/>
    <property type="match status" value="1"/>
</dbReference>
<keyword evidence="4" id="KW-1185">Reference proteome</keyword>
<dbReference type="PANTHER" id="PTHR14950">
    <property type="entry name" value="DICER-RELATED"/>
    <property type="match status" value="1"/>
</dbReference>
<dbReference type="GO" id="GO:0030422">
    <property type="term" value="P:siRNA processing"/>
    <property type="evidence" value="ECO:0007669"/>
    <property type="project" value="TreeGrafter"/>
</dbReference>